<dbReference type="AlphaFoldDB" id="Q98J53"/>
<evidence type="ECO:0000313" key="2">
    <source>
        <dbReference type="EMBL" id="BAB49313.1"/>
    </source>
</evidence>
<reference evidence="2 3" key="1">
    <citation type="journal article" date="2000" name="DNA Res.">
        <title>Complete genome structure of the nitrogen-fixing symbiotic bacterium Mesorhizobium loti.</title>
        <authorList>
            <person name="Kaneko T."/>
            <person name="Nakamura Y."/>
            <person name="Sato S."/>
            <person name="Asamizu E."/>
            <person name="Kato T."/>
            <person name="Sasamoto S."/>
            <person name="Watanabe A."/>
            <person name="Idesawa K."/>
            <person name="Ishikawa A."/>
            <person name="Kawashima K."/>
            <person name="Kimura T."/>
            <person name="Kishida Y."/>
            <person name="Kiyokawa C."/>
            <person name="Kohara M."/>
            <person name="Matsumoto M."/>
            <person name="Matsuno A."/>
            <person name="Mochizuki Y."/>
            <person name="Nakayama S."/>
            <person name="Nakazaki N."/>
            <person name="Shimpo S."/>
            <person name="Sugimoto M."/>
            <person name="Takeuchi C."/>
            <person name="Yamada M."/>
            <person name="Tabata S."/>
        </authorList>
    </citation>
    <scope>NUCLEOTIDE SEQUENCE [LARGE SCALE GENOMIC DNA]</scope>
    <source>
        <strain evidence="3">LMG 29417 / CECT 9101 / MAFF 303099</strain>
    </source>
</reference>
<sequence length="49" mass="5323">MELAPRHVTHAAPARRSILPVQKVWNKSGLVGSAAERASDGSDDRINTR</sequence>
<protein>
    <submittedName>
        <fullName evidence="2">Msl8613 protein</fullName>
    </submittedName>
</protein>
<accession>Q98J53</accession>
<feature type="region of interest" description="Disordered" evidence="1">
    <location>
        <begin position="29"/>
        <end position="49"/>
    </location>
</feature>
<dbReference type="KEGG" id="mlo:msl8613"/>
<proteinExistence type="predicted"/>
<evidence type="ECO:0000256" key="1">
    <source>
        <dbReference type="SAM" id="MobiDB-lite"/>
    </source>
</evidence>
<dbReference type="Proteomes" id="UP000000552">
    <property type="component" value="Chromosome"/>
</dbReference>
<dbReference type="HOGENOM" id="CLU_3139971_0_0_5"/>
<name>Q98J53_RHILO</name>
<evidence type="ECO:0000313" key="3">
    <source>
        <dbReference type="Proteomes" id="UP000000552"/>
    </source>
</evidence>
<gene>
    <name evidence="2" type="ordered locus">msl8613</name>
</gene>
<organism evidence="2 3">
    <name type="scientific">Mesorhizobium japonicum (strain LMG 29417 / CECT 9101 / MAFF 303099)</name>
    <name type="common">Mesorhizobium loti (strain MAFF 303099)</name>
    <dbReference type="NCBI Taxonomy" id="266835"/>
    <lineage>
        <taxon>Bacteria</taxon>
        <taxon>Pseudomonadati</taxon>
        <taxon>Pseudomonadota</taxon>
        <taxon>Alphaproteobacteria</taxon>
        <taxon>Hyphomicrobiales</taxon>
        <taxon>Phyllobacteriaceae</taxon>
        <taxon>Mesorhizobium</taxon>
    </lineage>
</organism>
<feature type="compositionally biased region" description="Basic and acidic residues" evidence="1">
    <location>
        <begin position="37"/>
        <end position="49"/>
    </location>
</feature>
<dbReference type="EMBL" id="BA000012">
    <property type="protein sequence ID" value="BAB49313.1"/>
    <property type="molecule type" value="Genomic_DNA"/>
</dbReference>